<evidence type="ECO:0000256" key="5">
    <source>
        <dbReference type="ARBA" id="ARBA00008276"/>
    </source>
</evidence>
<dbReference type="PIRSF" id="PIRSF001563">
    <property type="entry name" value="Folylpolyglu_synth"/>
    <property type="match status" value="1"/>
</dbReference>
<evidence type="ECO:0000256" key="17">
    <source>
        <dbReference type="ARBA" id="ARBA00032510"/>
    </source>
</evidence>
<comment type="catalytic activity">
    <reaction evidence="20">
        <text>(6R)-5,10-methylenetetrahydrofolyl-(gamma-L-Glu)(n) + L-glutamate + ATP = (6R)-5,10-methylenetetrahydrofolyl-(gamma-L-Glu)(n+1) + ADP + phosphate + H(+)</text>
        <dbReference type="Rhea" id="RHEA:51912"/>
        <dbReference type="Rhea" id="RHEA-COMP:13257"/>
        <dbReference type="Rhea" id="RHEA-COMP:13258"/>
        <dbReference type="ChEBI" id="CHEBI:15378"/>
        <dbReference type="ChEBI" id="CHEBI:29985"/>
        <dbReference type="ChEBI" id="CHEBI:30616"/>
        <dbReference type="ChEBI" id="CHEBI:43474"/>
        <dbReference type="ChEBI" id="CHEBI:136572"/>
        <dbReference type="ChEBI" id="CHEBI:456216"/>
        <dbReference type="EC" id="6.3.2.17"/>
    </reaction>
</comment>
<evidence type="ECO:0000256" key="9">
    <source>
        <dbReference type="ARBA" id="ARBA00022598"/>
    </source>
</evidence>
<dbReference type="SUPFAM" id="SSF53623">
    <property type="entry name" value="MurD-like peptide ligases, catalytic domain"/>
    <property type="match status" value="1"/>
</dbReference>
<evidence type="ECO:0000313" key="24">
    <source>
        <dbReference type="EMBL" id="QBA65652.1"/>
    </source>
</evidence>
<dbReference type="InterPro" id="IPR018109">
    <property type="entry name" value="Folylpolyglutamate_synth_CS"/>
</dbReference>
<reference evidence="24 25" key="1">
    <citation type="submission" date="2019-01" db="EMBL/GenBank/DDBJ databases">
        <title>Muriicola soli sp. nov., isolated from soil.</title>
        <authorList>
            <person name="Kang H.J."/>
            <person name="Kim S.B."/>
        </authorList>
    </citation>
    <scope>NUCLEOTIDE SEQUENCE [LARGE SCALE GENOMIC DNA]</scope>
    <source>
        <strain evidence="24 25">MMS17-SY002</strain>
    </source>
</reference>
<dbReference type="Pfam" id="PF02875">
    <property type="entry name" value="Mur_ligase_C"/>
    <property type="match status" value="1"/>
</dbReference>
<evidence type="ECO:0000259" key="22">
    <source>
        <dbReference type="Pfam" id="PF02875"/>
    </source>
</evidence>
<dbReference type="NCBIfam" id="TIGR01499">
    <property type="entry name" value="folC"/>
    <property type="match status" value="1"/>
</dbReference>
<comment type="cofactor">
    <cofactor evidence="1">
        <name>Mg(2+)</name>
        <dbReference type="ChEBI" id="CHEBI:18420"/>
    </cofactor>
</comment>
<dbReference type="GO" id="GO:0005737">
    <property type="term" value="C:cytoplasm"/>
    <property type="evidence" value="ECO:0007669"/>
    <property type="project" value="TreeGrafter"/>
</dbReference>
<evidence type="ECO:0000256" key="18">
    <source>
        <dbReference type="ARBA" id="ARBA00047493"/>
    </source>
</evidence>
<dbReference type="OrthoDB" id="9809356at2"/>
<evidence type="ECO:0000256" key="19">
    <source>
        <dbReference type="ARBA" id="ARBA00047808"/>
    </source>
</evidence>
<dbReference type="AlphaFoldDB" id="A0A411EDE9"/>
<dbReference type="InterPro" id="IPR013221">
    <property type="entry name" value="Mur_ligase_cen"/>
</dbReference>
<comment type="catalytic activity">
    <reaction evidence="18">
        <text>(6S)-5,6,7,8-tetrahydrofolyl-(gamma-L-Glu)(n) + L-glutamate + ATP = (6S)-5,6,7,8-tetrahydrofolyl-(gamma-L-Glu)(n+1) + ADP + phosphate + H(+)</text>
        <dbReference type="Rhea" id="RHEA:10580"/>
        <dbReference type="Rhea" id="RHEA-COMP:14738"/>
        <dbReference type="Rhea" id="RHEA-COMP:14740"/>
        <dbReference type="ChEBI" id="CHEBI:15378"/>
        <dbReference type="ChEBI" id="CHEBI:29985"/>
        <dbReference type="ChEBI" id="CHEBI:30616"/>
        <dbReference type="ChEBI" id="CHEBI:43474"/>
        <dbReference type="ChEBI" id="CHEBI:141005"/>
        <dbReference type="ChEBI" id="CHEBI:456216"/>
        <dbReference type="EC" id="6.3.2.17"/>
    </reaction>
</comment>
<organism evidence="24 25">
    <name type="scientific">Muriicola soli</name>
    <dbReference type="NCBI Taxonomy" id="2507538"/>
    <lineage>
        <taxon>Bacteria</taxon>
        <taxon>Pseudomonadati</taxon>
        <taxon>Bacteroidota</taxon>
        <taxon>Flavobacteriia</taxon>
        <taxon>Flavobacteriales</taxon>
        <taxon>Flavobacteriaceae</taxon>
        <taxon>Muriicola</taxon>
    </lineage>
</organism>
<sequence length="403" mass="44703">MTYNDTLDWMFAQLPMYQQKGASAYNGKLQGIQAFATHLREPHLNFKSIHVAGTNGKGSSSHMLASILQEAGYKTGLYTSPHLKDFRERIKIDGQMISEEDVVQFISDNKAYITKNRISFFEMTVALAFDFFSKENVDIAIVEVGLGGRLDSTNIIFPEVALITNIGMDHADLLGDSVEKIAYEKAGIIKPYTPVVVSEKQTETTEVFTAVAGRQQAKLIFAEEMVKKVYSTSLLGSYQERNIKGVAATVQLLGQFKVEEAHIIAGLKKVEENTGLLGRWQIIKSHPKIIADTAHNSEGLSLVLDQLLKEEYQDLYIILGMVKEKNLDQILPLFPEKAHYLFCKPDIPRGLDAHLLEAKAKEYGLKGNVCGSVGEALELAKKRAKNNDIIFVGGSNFTVAEVL</sequence>
<evidence type="ECO:0000259" key="23">
    <source>
        <dbReference type="Pfam" id="PF08245"/>
    </source>
</evidence>
<evidence type="ECO:0000256" key="7">
    <source>
        <dbReference type="ARBA" id="ARBA00013025"/>
    </source>
</evidence>
<evidence type="ECO:0000256" key="1">
    <source>
        <dbReference type="ARBA" id="ARBA00001946"/>
    </source>
</evidence>
<dbReference type="GO" id="GO:0046872">
    <property type="term" value="F:metal ion binding"/>
    <property type="evidence" value="ECO:0007669"/>
    <property type="project" value="UniProtKB-KW"/>
</dbReference>
<dbReference type="Proteomes" id="UP000290889">
    <property type="component" value="Chromosome"/>
</dbReference>
<evidence type="ECO:0000256" key="4">
    <source>
        <dbReference type="ARBA" id="ARBA00005150"/>
    </source>
</evidence>
<feature type="domain" description="Mur ligase C-terminal" evidence="22">
    <location>
        <begin position="278"/>
        <end position="395"/>
    </location>
</feature>
<keyword evidence="25" id="KW-1185">Reference proteome</keyword>
<evidence type="ECO:0000256" key="2">
    <source>
        <dbReference type="ARBA" id="ARBA00002714"/>
    </source>
</evidence>
<dbReference type="Gene3D" id="3.40.1190.10">
    <property type="entry name" value="Mur-like, catalytic domain"/>
    <property type="match status" value="1"/>
</dbReference>
<keyword evidence="9" id="KW-0436">Ligase</keyword>
<dbReference type="InterPro" id="IPR036615">
    <property type="entry name" value="Mur_ligase_C_dom_sf"/>
</dbReference>
<evidence type="ECO:0000256" key="8">
    <source>
        <dbReference type="ARBA" id="ARBA00019357"/>
    </source>
</evidence>
<evidence type="ECO:0000256" key="15">
    <source>
        <dbReference type="ARBA" id="ARBA00030048"/>
    </source>
</evidence>
<comment type="function">
    <text evidence="2">Functions in two distinct reactions of the de novo folate biosynthetic pathway. Catalyzes the addition of a glutamate residue to dihydropteroate (7,8-dihydropteroate or H2Pte) to form dihydrofolate (7,8-dihydrofolate monoglutamate or H2Pte-Glu). Also catalyzes successive additions of L-glutamate to tetrahydrofolate or 10-formyltetrahydrofolate or 5,10-methylenetetrahydrofolate, leading to folylpolyglutamate derivatives.</text>
</comment>
<dbReference type="InterPro" id="IPR036565">
    <property type="entry name" value="Mur-like_cat_sf"/>
</dbReference>
<dbReference type="InterPro" id="IPR004101">
    <property type="entry name" value="Mur_ligase_C"/>
</dbReference>
<dbReference type="EMBL" id="CP035544">
    <property type="protein sequence ID" value="QBA65652.1"/>
    <property type="molecule type" value="Genomic_DNA"/>
</dbReference>
<evidence type="ECO:0000256" key="20">
    <source>
        <dbReference type="ARBA" id="ARBA00049035"/>
    </source>
</evidence>
<evidence type="ECO:0000256" key="12">
    <source>
        <dbReference type="ARBA" id="ARBA00022840"/>
    </source>
</evidence>
<keyword evidence="11" id="KW-0547">Nucleotide-binding</keyword>
<evidence type="ECO:0000256" key="14">
    <source>
        <dbReference type="ARBA" id="ARBA00022909"/>
    </source>
</evidence>
<evidence type="ECO:0000256" key="21">
    <source>
        <dbReference type="ARBA" id="ARBA00049161"/>
    </source>
</evidence>
<comment type="similarity">
    <text evidence="5">Belongs to the folylpolyglutamate synthase family.</text>
</comment>
<comment type="pathway">
    <text evidence="4">Cofactor biosynthesis; tetrahydrofolylpolyglutamate biosynthesis.</text>
</comment>
<dbReference type="Gene3D" id="3.90.190.20">
    <property type="entry name" value="Mur ligase, C-terminal domain"/>
    <property type="match status" value="1"/>
</dbReference>
<dbReference type="PANTHER" id="PTHR11136">
    <property type="entry name" value="FOLYLPOLYGLUTAMATE SYNTHASE-RELATED"/>
    <property type="match status" value="1"/>
</dbReference>
<protein>
    <recommendedName>
        <fullName evidence="8">Dihydrofolate synthase/folylpolyglutamate synthase</fullName>
        <ecNumber evidence="6">6.3.2.12</ecNumber>
        <ecNumber evidence="7">6.3.2.17</ecNumber>
    </recommendedName>
    <alternativeName>
        <fullName evidence="17">Folylpoly-gamma-glutamate synthetase-dihydrofolate synthetase</fullName>
    </alternativeName>
    <alternativeName>
        <fullName evidence="15">Folylpolyglutamate synthetase</fullName>
    </alternativeName>
    <alternativeName>
        <fullName evidence="16">Tetrahydrofolylpolyglutamate synthase</fullName>
    </alternativeName>
</protein>
<dbReference type="KEGG" id="mur:EQY75_10445"/>
<dbReference type="FunFam" id="3.40.1190.10:FF:000011">
    <property type="entry name" value="Folylpolyglutamate synthase/dihydrofolate synthase"/>
    <property type="match status" value="1"/>
</dbReference>
<evidence type="ECO:0000313" key="25">
    <source>
        <dbReference type="Proteomes" id="UP000290889"/>
    </source>
</evidence>
<evidence type="ECO:0000256" key="3">
    <source>
        <dbReference type="ARBA" id="ARBA00004799"/>
    </source>
</evidence>
<dbReference type="GO" id="GO:0008841">
    <property type="term" value="F:dihydrofolate synthase activity"/>
    <property type="evidence" value="ECO:0007669"/>
    <property type="project" value="UniProtKB-EC"/>
</dbReference>
<evidence type="ECO:0000256" key="13">
    <source>
        <dbReference type="ARBA" id="ARBA00022842"/>
    </source>
</evidence>
<keyword evidence="10" id="KW-0479">Metal-binding</keyword>
<keyword evidence="12" id="KW-0067">ATP-binding</keyword>
<dbReference type="Pfam" id="PF08245">
    <property type="entry name" value="Mur_ligase_M"/>
    <property type="match status" value="1"/>
</dbReference>
<dbReference type="PROSITE" id="PS01012">
    <property type="entry name" value="FOLYLPOLYGLU_SYNT_2"/>
    <property type="match status" value="1"/>
</dbReference>
<dbReference type="EC" id="6.3.2.12" evidence="6"/>
<name>A0A411EDE9_9FLAO</name>
<comment type="catalytic activity">
    <reaction evidence="21">
        <text>7,8-dihydropteroate + L-glutamate + ATP = 7,8-dihydrofolate + ADP + phosphate + H(+)</text>
        <dbReference type="Rhea" id="RHEA:23584"/>
        <dbReference type="ChEBI" id="CHEBI:15378"/>
        <dbReference type="ChEBI" id="CHEBI:17839"/>
        <dbReference type="ChEBI" id="CHEBI:29985"/>
        <dbReference type="ChEBI" id="CHEBI:30616"/>
        <dbReference type="ChEBI" id="CHEBI:43474"/>
        <dbReference type="ChEBI" id="CHEBI:57451"/>
        <dbReference type="ChEBI" id="CHEBI:456216"/>
        <dbReference type="EC" id="6.3.2.12"/>
    </reaction>
</comment>
<feature type="domain" description="Mur ligase central" evidence="23">
    <location>
        <begin position="51"/>
        <end position="259"/>
    </location>
</feature>
<gene>
    <name evidence="24" type="ORF">EQY75_10445</name>
</gene>
<dbReference type="InterPro" id="IPR001645">
    <property type="entry name" value="Folylpolyglutamate_synth"/>
</dbReference>
<evidence type="ECO:0000256" key="10">
    <source>
        <dbReference type="ARBA" id="ARBA00022723"/>
    </source>
</evidence>
<proteinExistence type="inferred from homology"/>
<dbReference type="PROSITE" id="PS01011">
    <property type="entry name" value="FOLYLPOLYGLU_SYNT_1"/>
    <property type="match status" value="1"/>
</dbReference>
<comment type="catalytic activity">
    <reaction evidence="19">
        <text>10-formyltetrahydrofolyl-(gamma-L-Glu)(n) + L-glutamate + ATP = 10-formyltetrahydrofolyl-(gamma-L-Glu)(n+1) + ADP + phosphate + H(+)</text>
        <dbReference type="Rhea" id="RHEA:51904"/>
        <dbReference type="Rhea" id="RHEA-COMP:13088"/>
        <dbReference type="Rhea" id="RHEA-COMP:14300"/>
        <dbReference type="ChEBI" id="CHEBI:15378"/>
        <dbReference type="ChEBI" id="CHEBI:29985"/>
        <dbReference type="ChEBI" id="CHEBI:30616"/>
        <dbReference type="ChEBI" id="CHEBI:43474"/>
        <dbReference type="ChEBI" id="CHEBI:134413"/>
        <dbReference type="ChEBI" id="CHEBI:456216"/>
        <dbReference type="EC" id="6.3.2.17"/>
    </reaction>
</comment>
<dbReference type="RefSeq" id="WP_129607078.1">
    <property type="nucleotide sequence ID" value="NZ_CP035544.1"/>
</dbReference>
<dbReference type="GO" id="GO:0004326">
    <property type="term" value="F:tetrahydrofolylpolyglutamate synthase activity"/>
    <property type="evidence" value="ECO:0007669"/>
    <property type="project" value="UniProtKB-EC"/>
</dbReference>
<evidence type="ECO:0000256" key="6">
    <source>
        <dbReference type="ARBA" id="ARBA00013023"/>
    </source>
</evidence>
<evidence type="ECO:0000256" key="16">
    <source>
        <dbReference type="ARBA" id="ARBA00030592"/>
    </source>
</evidence>
<keyword evidence="13" id="KW-0460">Magnesium</keyword>
<dbReference type="GO" id="GO:0046656">
    <property type="term" value="P:folic acid biosynthetic process"/>
    <property type="evidence" value="ECO:0007669"/>
    <property type="project" value="UniProtKB-KW"/>
</dbReference>
<dbReference type="SUPFAM" id="SSF53244">
    <property type="entry name" value="MurD-like peptide ligases, peptide-binding domain"/>
    <property type="match status" value="1"/>
</dbReference>
<keyword evidence="14" id="KW-0289">Folate biosynthesis</keyword>
<evidence type="ECO:0000256" key="11">
    <source>
        <dbReference type="ARBA" id="ARBA00022741"/>
    </source>
</evidence>
<dbReference type="PANTHER" id="PTHR11136:SF0">
    <property type="entry name" value="DIHYDROFOLATE SYNTHETASE-RELATED"/>
    <property type="match status" value="1"/>
</dbReference>
<dbReference type="GO" id="GO:0005524">
    <property type="term" value="F:ATP binding"/>
    <property type="evidence" value="ECO:0007669"/>
    <property type="project" value="UniProtKB-KW"/>
</dbReference>
<comment type="pathway">
    <text evidence="3">Cofactor biosynthesis; tetrahydrofolate biosynthesis; 7,8-dihydrofolate from 2-amino-4-hydroxy-6-hydroxymethyl-7,8-dihydropteridine diphosphate and 4-aminobenzoate: step 2/2.</text>
</comment>
<accession>A0A411EDE9</accession>
<dbReference type="EC" id="6.3.2.17" evidence="7"/>